<protein>
    <submittedName>
        <fullName evidence="2">Uncharacterized protein</fullName>
    </submittedName>
</protein>
<dbReference type="AlphaFoldDB" id="A0A2T3P3D2"/>
<evidence type="ECO:0000256" key="1">
    <source>
        <dbReference type="SAM" id="SignalP"/>
    </source>
</evidence>
<feature type="chain" id="PRO_5015628956" evidence="1">
    <location>
        <begin position="22"/>
        <end position="103"/>
    </location>
</feature>
<name>A0A2T3P3D2_9GAMM</name>
<dbReference type="OrthoDB" id="7068235at2"/>
<gene>
    <name evidence="2" type="ORF">C9I94_17770</name>
</gene>
<organism evidence="2 3">
    <name type="scientific">Photobacterium swingsii</name>
    <dbReference type="NCBI Taxonomy" id="680026"/>
    <lineage>
        <taxon>Bacteria</taxon>
        <taxon>Pseudomonadati</taxon>
        <taxon>Pseudomonadota</taxon>
        <taxon>Gammaproteobacteria</taxon>
        <taxon>Vibrionales</taxon>
        <taxon>Vibrionaceae</taxon>
        <taxon>Photobacterium</taxon>
    </lineage>
</organism>
<evidence type="ECO:0000313" key="3">
    <source>
        <dbReference type="Proteomes" id="UP000240481"/>
    </source>
</evidence>
<evidence type="ECO:0000313" key="2">
    <source>
        <dbReference type="EMBL" id="PSW23026.1"/>
    </source>
</evidence>
<sequence>MKQLLSCLLAVTFLAPTMAWAKKEHHHDVIVVKHKKHKHKHKHHHVNQVIVVHQPPRKQHFHHSSLPEIATFAVIAGVSYAIIDNVFYKKSGERYEYVEKPPH</sequence>
<accession>A0A2T3P3D2</accession>
<keyword evidence="1" id="KW-0732">Signal</keyword>
<comment type="caution">
    <text evidence="2">The sequence shown here is derived from an EMBL/GenBank/DDBJ whole genome shotgun (WGS) entry which is preliminary data.</text>
</comment>
<dbReference type="RefSeq" id="WP_107302936.1">
    <property type="nucleotide sequence ID" value="NZ_AP024853.1"/>
</dbReference>
<feature type="signal peptide" evidence="1">
    <location>
        <begin position="1"/>
        <end position="21"/>
    </location>
</feature>
<keyword evidence="3" id="KW-1185">Reference proteome</keyword>
<proteinExistence type="predicted"/>
<dbReference type="STRING" id="680026.AB733_14370"/>
<dbReference type="EMBL" id="PYLZ01000010">
    <property type="protein sequence ID" value="PSW23026.1"/>
    <property type="molecule type" value="Genomic_DNA"/>
</dbReference>
<reference evidence="2 3" key="1">
    <citation type="submission" date="2018-01" db="EMBL/GenBank/DDBJ databases">
        <title>Whole genome sequencing of Histamine producing bacteria.</title>
        <authorList>
            <person name="Butler K."/>
        </authorList>
    </citation>
    <scope>NUCLEOTIDE SEQUENCE [LARGE SCALE GENOMIC DNA]</scope>
    <source>
        <strain evidence="2 3">DSM 24669</strain>
    </source>
</reference>
<dbReference type="Proteomes" id="UP000240481">
    <property type="component" value="Unassembled WGS sequence"/>
</dbReference>